<sequence length="225" mass="25588">MLQEFARKYKNLEDLVCLRDTPCPNQWPAQPYNPDAPHTARSLFRHLEEEHGFVAPEWCIPCKVVHSIRLGLKFTTIRTVPITAAEALTAIDLNVLDDPVLQHRGRMRRAQACLSQLTQDYARLITATQLPNTKSDESTNQIVPSTSSLCHLLDTLWVRPVRLVSRSQLKESIPSTFLNDNNSATAPRVRPDEDTQSLSNEMRTTNKNELSTIREDSETDERTLL</sequence>
<evidence type="ECO:0000256" key="1">
    <source>
        <dbReference type="SAM" id="MobiDB-lite"/>
    </source>
</evidence>
<feature type="compositionally biased region" description="Polar residues" evidence="1">
    <location>
        <begin position="175"/>
        <end position="185"/>
    </location>
</feature>
<protein>
    <submittedName>
        <fullName evidence="2 4">Uncharacterized protein</fullName>
    </submittedName>
</protein>
<evidence type="ECO:0000313" key="2">
    <source>
        <dbReference type="EMBL" id="VDP93189.1"/>
    </source>
</evidence>
<dbReference type="Proteomes" id="UP000272942">
    <property type="component" value="Unassembled WGS sequence"/>
</dbReference>
<dbReference type="WBParaSite" id="ECPE_0001595601-mRNA-1">
    <property type="protein sequence ID" value="ECPE_0001595601-mRNA-1"/>
    <property type="gene ID" value="ECPE_0001595601"/>
</dbReference>
<feature type="compositionally biased region" description="Basic and acidic residues" evidence="1">
    <location>
        <begin position="212"/>
        <end position="225"/>
    </location>
</feature>
<dbReference type="EMBL" id="UZAN01062292">
    <property type="protein sequence ID" value="VDP93189.1"/>
    <property type="molecule type" value="Genomic_DNA"/>
</dbReference>
<organism evidence="4">
    <name type="scientific">Echinostoma caproni</name>
    <dbReference type="NCBI Taxonomy" id="27848"/>
    <lineage>
        <taxon>Eukaryota</taxon>
        <taxon>Metazoa</taxon>
        <taxon>Spiralia</taxon>
        <taxon>Lophotrochozoa</taxon>
        <taxon>Platyhelminthes</taxon>
        <taxon>Trematoda</taxon>
        <taxon>Digenea</taxon>
        <taxon>Plagiorchiida</taxon>
        <taxon>Echinostomata</taxon>
        <taxon>Echinostomatoidea</taxon>
        <taxon>Echinostomatidae</taxon>
        <taxon>Echinostoma</taxon>
    </lineage>
</organism>
<dbReference type="AlphaFoldDB" id="A0A183B9N1"/>
<feature type="compositionally biased region" description="Polar residues" evidence="1">
    <location>
        <begin position="196"/>
        <end position="211"/>
    </location>
</feature>
<evidence type="ECO:0000313" key="4">
    <source>
        <dbReference type="WBParaSite" id="ECPE_0001595601-mRNA-1"/>
    </source>
</evidence>
<name>A0A183B9N1_9TREM</name>
<proteinExistence type="predicted"/>
<reference evidence="2 3" key="2">
    <citation type="submission" date="2018-11" db="EMBL/GenBank/DDBJ databases">
        <authorList>
            <consortium name="Pathogen Informatics"/>
        </authorList>
    </citation>
    <scope>NUCLEOTIDE SEQUENCE [LARGE SCALE GENOMIC DNA]</scope>
    <source>
        <strain evidence="2 3">Egypt</strain>
    </source>
</reference>
<feature type="region of interest" description="Disordered" evidence="1">
    <location>
        <begin position="175"/>
        <end position="225"/>
    </location>
</feature>
<evidence type="ECO:0000313" key="3">
    <source>
        <dbReference type="Proteomes" id="UP000272942"/>
    </source>
</evidence>
<keyword evidence="3" id="KW-1185">Reference proteome</keyword>
<reference evidence="4" key="1">
    <citation type="submission" date="2016-06" db="UniProtKB">
        <authorList>
            <consortium name="WormBaseParasite"/>
        </authorList>
    </citation>
    <scope>IDENTIFICATION</scope>
</reference>
<accession>A0A183B9N1</accession>
<gene>
    <name evidence="2" type="ORF">ECPE_LOCUS15917</name>
</gene>